<dbReference type="Pfam" id="PF00111">
    <property type="entry name" value="Fer2"/>
    <property type="match status" value="1"/>
</dbReference>
<keyword evidence="3" id="KW-0001">2Fe-2S</keyword>
<evidence type="ECO:0000313" key="14">
    <source>
        <dbReference type="EMBL" id="STO92612.1"/>
    </source>
</evidence>
<dbReference type="SUPFAM" id="SSF52343">
    <property type="entry name" value="Ferredoxin reductase-like, C-terminal NADP-linked domain"/>
    <property type="match status" value="1"/>
</dbReference>
<dbReference type="PANTHER" id="PTHR47354">
    <property type="entry name" value="NADH OXIDOREDUCTASE HCR"/>
    <property type="match status" value="1"/>
</dbReference>
<evidence type="ECO:0000256" key="8">
    <source>
        <dbReference type="ARBA" id="ARBA00023004"/>
    </source>
</evidence>
<evidence type="ECO:0000256" key="6">
    <source>
        <dbReference type="ARBA" id="ARBA00022989"/>
    </source>
</evidence>
<dbReference type="PROSITE" id="PS00197">
    <property type="entry name" value="2FE2S_FER_1"/>
    <property type="match status" value="1"/>
</dbReference>
<dbReference type="RefSeq" id="WP_115002700.1">
    <property type="nucleotide sequence ID" value="NZ_UGHS01000002.1"/>
</dbReference>
<dbReference type="PRINTS" id="PR00371">
    <property type="entry name" value="FPNCR"/>
</dbReference>
<gene>
    <name evidence="14" type="primary">hcr</name>
    <name evidence="14" type="ORF">NCTC13335_00456</name>
</gene>
<sequence>MANTNKNPLCINELQVYSIVKETADITTINLIAQDFYPYQPGQYAMVSIRNTPHIARAYSLSSTPGESRFVSITVREIEGGKGSPWLSHEVKVGDQVWFSDPMGDFSCEKVVADNYLLAGAGSGITPVMSMARWLLKNRPEVNLTVLHSVHSPEDVIFKQEWAELQAKYPKFNFVINATENAVAPMKSGRITQQMIAEIVPNIQDYTVMTCGPQSYMDHLREIVLALGGSEQRFFTEAFFDNNIQSGIDYDKQTTLTIKGVSNQQFNVPVGMTLLAALEEHEQPVVSGCRTGLCGLCKTKVLDGEVETVRTGDLSAEEIAEGYVLACSCRLKSDVSVAL</sequence>
<dbReference type="InterPro" id="IPR001709">
    <property type="entry name" value="Flavoprot_Pyr_Nucl_cyt_Rdtase"/>
</dbReference>
<dbReference type="GO" id="GO:0051537">
    <property type="term" value="F:2 iron, 2 sulfur cluster binding"/>
    <property type="evidence" value="ECO:0007669"/>
    <property type="project" value="UniProtKB-KW"/>
</dbReference>
<dbReference type="InterPro" id="IPR039261">
    <property type="entry name" value="FNR_nucleotide-bd"/>
</dbReference>
<dbReference type="SUPFAM" id="SSF63380">
    <property type="entry name" value="Riboflavin synthase domain-like"/>
    <property type="match status" value="1"/>
</dbReference>
<evidence type="ECO:0000256" key="9">
    <source>
        <dbReference type="ARBA" id="ARBA00023014"/>
    </source>
</evidence>
<dbReference type="GO" id="GO:0046872">
    <property type="term" value="F:metal ion binding"/>
    <property type="evidence" value="ECO:0007669"/>
    <property type="project" value="UniProtKB-KW"/>
</dbReference>
<organism evidence="14 15">
    <name type="scientific">Haemophilus pittmaniae</name>
    <dbReference type="NCBI Taxonomy" id="249188"/>
    <lineage>
        <taxon>Bacteria</taxon>
        <taxon>Pseudomonadati</taxon>
        <taxon>Pseudomonadota</taxon>
        <taxon>Gammaproteobacteria</taxon>
        <taxon>Pasteurellales</taxon>
        <taxon>Pasteurellaceae</taxon>
        <taxon>Haemophilus</taxon>
    </lineage>
</organism>
<reference evidence="14 15" key="1">
    <citation type="submission" date="2018-06" db="EMBL/GenBank/DDBJ databases">
        <authorList>
            <consortium name="Pathogen Informatics"/>
            <person name="Doyle S."/>
        </authorList>
    </citation>
    <scope>NUCLEOTIDE SEQUENCE [LARGE SCALE GENOMIC DNA]</scope>
    <source>
        <strain evidence="14 15">NCTC13335</strain>
    </source>
</reference>
<evidence type="ECO:0000259" key="13">
    <source>
        <dbReference type="PROSITE" id="PS51384"/>
    </source>
</evidence>
<dbReference type="EC" id="1.-.-.-" evidence="14"/>
<dbReference type="CDD" id="cd06215">
    <property type="entry name" value="FNR_iron_sulfur_binding_1"/>
    <property type="match status" value="1"/>
</dbReference>
<evidence type="ECO:0000256" key="7">
    <source>
        <dbReference type="ARBA" id="ARBA00023002"/>
    </source>
</evidence>
<evidence type="ECO:0000256" key="11">
    <source>
        <dbReference type="ARBA" id="ARBA00061434"/>
    </source>
</evidence>
<dbReference type="InterPro" id="IPR008333">
    <property type="entry name" value="Cbr1-like_FAD-bd_dom"/>
</dbReference>
<dbReference type="InterPro" id="IPR017927">
    <property type="entry name" value="FAD-bd_FR_type"/>
</dbReference>
<dbReference type="Pfam" id="PF00175">
    <property type="entry name" value="NAD_binding_1"/>
    <property type="match status" value="1"/>
</dbReference>
<dbReference type="InterPro" id="IPR017938">
    <property type="entry name" value="Riboflavin_synthase-like_b-brl"/>
</dbReference>
<dbReference type="PRINTS" id="PR00406">
    <property type="entry name" value="CYTB5RDTASE"/>
</dbReference>
<dbReference type="Proteomes" id="UP000255264">
    <property type="component" value="Unassembled WGS sequence"/>
</dbReference>
<feature type="domain" description="FAD-binding FR-type" evidence="13">
    <location>
        <begin position="9"/>
        <end position="109"/>
    </location>
</feature>
<dbReference type="PANTHER" id="PTHR47354:SF6">
    <property type="entry name" value="NADH OXIDOREDUCTASE HCR"/>
    <property type="match status" value="1"/>
</dbReference>
<dbReference type="Gene3D" id="2.40.30.10">
    <property type="entry name" value="Translation factors"/>
    <property type="match status" value="1"/>
</dbReference>
<proteinExistence type="inferred from homology"/>
<dbReference type="GO" id="GO:0016491">
    <property type="term" value="F:oxidoreductase activity"/>
    <property type="evidence" value="ECO:0007669"/>
    <property type="project" value="UniProtKB-KW"/>
</dbReference>
<dbReference type="InterPro" id="IPR036010">
    <property type="entry name" value="2Fe-2S_ferredoxin-like_sf"/>
</dbReference>
<dbReference type="OrthoDB" id="9796486at2"/>
<keyword evidence="15" id="KW-1185">Reference proteome</keyword>
<dbReference type="NCBIfam" id="NF007964">
    <property type="entry name" value="PRK10684.1"/>
    <property type="match status" value="1"/>
</dbReference>
<dbReference type="SUPFAM" id="SSF54292">
    <property type="entry name" value="2Fe-2S ferredoxin-like"/>
    <property type="match status" value="1"/>
</dbReference>
<protein>
    <submittedName>
        <fullName evidence="14">Na(+)-translocating NADH-quinone reductase subunit F</fullName>
        <ecNumber evidence="14">1.-.-.-</ecNumber>
    </submittedName>
</protein>
<dbReference type="Gene3D" id="3.10.20.30">
    <property type="match status" value="1"/>
</dbReference>
<keyword evidence="9" id="KW-0411">Iron-sulfur</keyword>
<dbReference type="InterPro" id="IPR012675">
    <property type="entry name" value="Beta-grasp_dom_sf"/>
</dbReference>
<dbReference type="InterPro" id="IPR050415">
    <property type="entry name" value="MRET"/>
</dbReference>
<evidence type="ECO:0000256" key="5">
    <source>
        <dbReference type="ARBA" id="ARBA00022827"/>
    </source>
</evidence>
<dbReference type="PROSITE" id="PS51384">
    <property type="entry name" value="FAD_FR"/>
    <property type="match status" value="1"/>
</dbReference>
<keyword evidence="8" id="KW-0408">Iron</keyword>
<dbReference type="PROSITE" id="PS51085">
    <property type="entry name" value="2FE2S_FER_2"/>
    <property type="match status" value="1"/>
</dbReference>
<feature type="domain" description="2Fe-2S ferredoxin-type" evidence="12">
    <location>
        <begin position="252"/>
        <end position="339"/>
    </location>
</feature>
<keyword evidence="4" id="KW-0479">Metal-binding</keyword>
<evidence type="ECO:0000256" key="1">
    <source>
        <dbReference type="ARBA" id="ARBA00001974"/>
    </source>
</evidence>
<dbReference type="Gene3D" id="3.40.50.80">
    <property type="entry name" value="Nucleotide-binding domain of ferredoxin-NADP reductase (FNR) module"/>
    <property type="match status" value="1"/>
</dbReference>
<dbReference type="EMBL" id="UGHS01000002">
    <property type="protein sequence ID" value="STO92612.1"/>
    <property type="molecule type" value="Genomic_DNA"/>
</dbReference>
<keyword evidence="6" id="KW-0812">Transmembrane</keyword>
<keyword evidence="2" id="KW-0285">Flavoprotein</keyword>
<dbReference type="InterPro" id="IPR001433">
    <property type="entry name" value="OxRdtase_FAD/NAD-bd"/>
</dbReference>
<comment type="cofactor">
    <cofactor evidence="1">
        <name>FAD</name>
        <dbReference type="ChEBI" id="CHEBI:57692"/>
    </cofactor>
</comment>
<name>A0A377IWP5_9PAST</name>
<dbReference type="InterPro" id="IPR001041">
    <property type="entry name" value="2Fe-2S_ferredoxin-type"/>
</dbReference>
<dbReference type="AlphaFoldDB" id="A0A377IWP5"/>
<dbReference type="Pfam" id="PF00970">
    <property type="entry name" value="FAD_binding_6"/>
    <property type="match status" value="1"/>
</dbReference>
<keyword evidence="6" id="KW-0472">Membrane</keyword>
<accession>A0A377IWP5</accession>
<evidence type="ECO:0000256" key="10">
    <source>
        <dbReference type="ARBA" id="ARBA00034078"/>
    </source>
</evidence>
<keyword evidence="6" id="KW-1133">Transmembrane helix</keyword>
<evidence type="ECO:0000259" key="12">
    <source>
        <dbReference type="PROSITE" id="PS51085"/>
    </source>
</evidence>
<keyword evidence="5" id="KW-0274">FAD</keyword>
<dbReference type="InterPro" id="IPR006058">
    <property type="entry name" value="2Fe2S_fd_BS"/>
</dbReference>
<dbReference type="CDD" id="cd00207">
    <property type="entry name" value="fer2"/>
    <property type="match status" value="1"/>
</dbReference>
<keyword evidence="7 14" id="KW-0560">Oxidoreductase</keyword>
<evidence type="ECO:0000256" key="3">
    <source>
        <dbReference type="ARBA" id="ARBA00022714"/>
    </source>
</evidence>
<evidence type="ECO:0000313" key="15">
    <source>
        <dbReference type="Proteomes" id="UP000255264"/>
    </source>
</evidence>
<comment type="similarity">
    <text evidence="11">In the N-terminal section; belongs to the FAD-binding oxidoreductase type 6 family.</text>
</comment>
<comment type="cofactor">
    <cofactor evidence="10">
        <name>[2Fe-2S] cluster</name>
        <dbReference type="ChEBI" id="CHEBI:190135"/>
    </cofactor>
</comment>
<evidence type="ECO:0000256" key="4">
    <source>
        <dbReference type="ARBA" id="ARBA00022723"/>
    </source>
</evidence>
<evidence type="ECO:0000256" key="2">
    <source>
        <dbReference type="ARBA" id="ARBA00022630"/>
    </source>
</evidence>